<feature type="transmembrane region" description="Helical" evidence="6">
    <location>
        <begin position="141"/>
        <end position="170"/>
    </location>
</feature>
<feature type="compositionally biased region" description="Low complexity" evidence="5">
    <location>
        <begin position="45"/>
        <end position="56"/>
    </location>
</feature>
<dbReference type="Pfam" id="PF06398">
    <property type="entry name" value="Pex24p"/>
    <property type="match status" value="1"/>
</dbReference>
<evidence type="ECO:0000259" key="7">
    <source>
        <dbReference type="Pfam" id="PF06398"/>
    </source>
</evidence>
<feature type="domain" description="TECPR1-like DysF" evidence="7">
    <location>
        <begin position="101"/>
        <end position="454"/>
    </location>
</feature>
<proteinExistence type="predicted"/>
<feature type="region of interest" description="Disordered" evidence="5">
    <location>
        <begin position="180"/>
        <end position="199"/>
    </location>
</feature>
<evidence type="ECO:0000256" key="4">
    <source>
        <dbReference type="ARBA" id="ARBA00023136"/>
    </source>
</evidence>
<evidence type="ECO:0000256" key="1">
    <source>
        <dbReference type="ARBA" id="ARBA00004141"/>
    </source>
</evidence>
<reference evidence="8 9" key="1">
    <citation type="journal article" date="2018" name="Biotechnol. Biofuels">
        <title>Integrative visual omics of the white-rot fungus Polyporus brumalis exposes the biotechnological potential of its oxidative enzymes for delignifying raw plant biomass.</title>
        <authorList>
            <person name="Miyauchi S."/>
            <person name="Rancon A."/>
            <person name="Drula E."/>
            <person name="Hage H."/>
            <person name="Chaduli D."/>
            <person name="Favel A."/>
            <person name="Grisel S."/>
            <person name="Henrissat B."/>
            <person name="Herpoel-Gimbert I."/>
            <person name="Ruiz-Duenas F.J."/>
            <person name="Chevret D."/>
            <person name="Hainaut M."/>
            <person name="Lin J."/>
            <person name="Wang M."/>
            <person name="Pangilinan J."/>
            <person name="Lipzen A."/>
            <person name="Lesage-Meessen L."/>
            <person name="Navarro D."/>
            <person name="Riley R."/>
            <person name="Grigoriev I.V."/>
            <person name="Zhou S."/>
            <person name="Raouche S."/>
            <person name="Rosso M.N."/>
        </authorList>
    </citation>
    <scope>NUCLEOTIDE SEQUENCE [LARGE SCALE GENOMIC DNA]</scope>
    <source>
        <strain evidence="8 9">BRFM 1820</strain>
    </source>
</reference>
<evidence type="ECO:0000256" key="3">
    <source>
        <dbReference type="ARBA" id="ARBA00022989"/>
    </source>
</evidence>
<dbReference type="InterPro" id="IPR010482">
    <property type="entry name" value="TECPR1-like_DysF"/>
</dbReference>
<dbReference type="Proteomes" id="UP000256964">
    <property type="component" value="Unassembled WGS sequence"/>
</dbReference>
<keyword evidence="3 6" id="KW-1133">Transmembrane helix</keyword>
<dbReference type="GO" id="GO:0007031">
    <property type="term" value="P:peroxisome organization"/>
    <property type="evidence" value="ECO:0007669"/>
    <property type="project" value="UniProtKB-ARBA"/>
</dbReference>
<dbReference type="AlphaFoldDB" id="A0A371DLZ9"/>
<accession>A0A371DLZ9</accession>
<evidence type="ECO:0000256" key="6">
    <source>
        <dbReference type="SAM" id="Phobius"/>
    </source>
</evidence>
<dbReference type="PANTHER" id="PTHR28304:SF2">
    <property type="entry name" value="PEROXISOMAL MEMBRANE PROTEIN PEX29"/>
    <property type="match status" value="1"/>
</dbReference>
<feature type="transmembrane region" description="Helical" evidence="6">
    <location>
        <begin position="239"/>
        <end position="258"/>
    </location>
</feature>
<dbReference type="STRING" id="139420.A0A371DLZ9"/>
<sequence>MATMDYVEIPSYATRLRSEQPSDDLRPAPKVLTSLPRPEHSPVRASPASATPMSPSKGSGSNLTSILLSSALQLPANAPSAPRMYGSSKGAPRLLSTRDALSMSITTVNFRRFVAKSGPIFWLQDRIEEIVLWKKSQKYTFVWMAAYAFLCYFPRLILLLPHAIALGVLLAMHPNLRRRDGAEIPSPKETQPPPATQPGEGSVDWLANLQAIQNLMGAVSDGHDFAIQFVPYLTWSSPYTGLILSALLVTFLAMIPLVNILPMRTTCLVLGLLPFFITHPFTQHNLLPGLQSTFGVLSNHFRAQAHQFVDDDKLEDRHWRTELREVELYENERWAPGSNGASDEGAKAEGTWSKTNLKLGERKPWTRGRDGWSGVSDDGSHEVSSNLTFSLAPGWYFVETEDWRSDLEGSWAGNSGADECGWVYTNDVWLDPHAHPLDEWKASGGMTRRRRWTRRIYYSPKASV</sequence>
<dbReference type="InterPro" id="IPR052816">
    <property type="entry name" value="Peroxisomal_Membrane_PEX28-32"/>
</dbReference>
<gene>
    <name evidence="8" type="ORF">OH76DRAFT_1343132</name>
</gene>
<dbReference type="PANTHER" id="PTHR28304">
    <property type="entry name" value="PEROXISOMAL MEMBRANE PROTEIN PEX29"/>
    <property type="match status" value="1"/>
</dbReference>
<dbReference type="GO" id="GO:0005778">
    <property type="term" value="C:peroxisomal membrane"/>
    <property type="evidence" value="ECO:0007669"/>
    <property type="project" value="TreeGrafter"/>
</dbReference>
<keyword evidence="4 6" id="KW-0472">Membrane</keyword>
<organism evidence="8 9">
    <name type="scientific">Lentinus brumalis</name>
    <dbReference type="NCBI Taxonomy" id="2498619"/>
    <lineage>
        <taxon>Eukaryota</taxon>
        <taxon>Fungi</taxon>
        <taxon>Dikarya</taxon>
        <taxon>Basidiomycota</taxon>
        <taxon>Agaricomycotina</taxon>
        <taxon>Agaricomycetes</taxon>
        <taxon>Polyporales</taxon>
        <taxon>Polyporaceae</taxon>
        <taxon>Lentinus</taxon>
    </lineage>
</organism>
<dbReference type="OrthoDB" id="74314at2759"/>
<evidence type="ECO:0000256" key="5">
    <source>
        <dbReference type="SAM" id="MobiDB-lite"/>
    </source>
</evidence>
<feature type="compositionally biased region" description="Basic and acidic residues" evidence="5">
    <location>
        <begin position="16"/>
        <end position="27"/>
    </location>
</feature>
<name>A0A371DLZ9_9APHY</name>
<keyword evidence="9" id="KW-1185">Reference proteome</keyword>
<evidence type="ECO:0000313" key="9">
    <source>
        <dbReference type="Proteomes" id="UP000256964"/>
    </source>
</evidence>
<feature type="transmembrane region" description="Helical" evidence="6">
    <location>
        <begin position="265"/>
        <end position="282"/>
    </location>
</feature>
<dbReference type="EMBL" id="KZ857387">
    <property type="protein sequence ID" value="RDX53563.1"/>
    <property type="molecule type" value="Genomic_DNA"/>
</dbReference>
<evidence type="ECO:0000256" key="2">
    <source>
        <dbReference type="ARBA" id="ARBA00022692"/>
    </source>
</evidence>
<comment type="subcellular location">
    <subcellularLocation>
        <location evidence="1">Membrane</location>
        <topology evidence="1">Multi-pass membrane protein</topology>
    </subcellularLocation>
</comment>
<protein>
    <recommendedName>
        <fullName evidence="7">TECPR1-like DysF domain-containing protein</fullName>
    </recommendedName>
</protein>
<keyword evidence="2 6" id="KW-0812">Transmembrane</keyword>
<evidence type="ECO:0000313" key="8">
    <source>
        <dbReference type="EMBL" id="RDX53563.1"/>
    </source>
</evidence>
<feature type="region of interest" description="Disordered" evidence="5">
    <location>
        <begin position="1"/>
        <end position="61"/>
    </location>
</feature>